<dbReference type="InterPro" id="IPR012934">
    <property type="entry name" value="Znf_AD"/>
</dbReference>
<evidence type="ECO:0000256" key="3">
    <source>
        <dbReference type="ARBA" id="ARBA00022771"/>
    </source>
</evidence>
<dbReference type="Gene3D" id="3.40.1800.20">
    <property type="match status" value="1"/>
</dbReference>
<feature type="region of interest" description="Disordered" evidence="7">
    <location>
        <begin position="276"/>
        <end position="306"/>
    </location>
</feature>
<gene>
    <name evidence="10" type="ORF">AaeL_AAEL005042</name>
</gene>
<dbReference type="Gene3D" id="3.30.160.60">
    <property type="entry name" value="Classic Zinc Finger"/>
    <property type="match status" value="2"/>
</dbReference>
<dbReference type="AlphaFoldDB" id="A0A1S4F9N2"/>
<dbReference type="KEGG" id="aag:5565847"/>
<dbReference type="PANTHER" id="PTHR24409:SF295">
    <property type="entry name" value="AZ2-RELATED"/>
    <property type="match status" value="1"/>
</dbReference>
<sequence>MDAYCRTCYRTNVERKFDVGALSQVTDVQIGEMITYCLQIEVSPYDMLPQNICETCLCSLNSMYLFRKHCYHSDTELRKMLKYAPPEHFAVALNIGHDPNLVDPLLANQNKPDETMDIKSDETDIPTTEDNPMPNLSAIETLLPEDFTEEITNKPVVVEKYVSKVFECEQCDYRTSFKGNLMRHHQKRNHTGFRVSVPSDRALRQTTKTLLCCGECSFQTFVRGNFAQHQRIWKHTTSSTRDVEVARVLEKFPTCPHCGVQRANLEKHMAKWCQVLSGTRTRRKPKEERSKEDQATKPRKKRARSIKKARLIEPKMEIDNGQVIVPDSLTDELTDKPVVVEKYLSKVFECEQCDYRSSFKGNLMRHHQSRNHTGIRVSIPSDLAPRKTIKTFLCCGECNFQTVFRTKLSQHQRIWKHTTSSTRDVEVARVLEQFPTCPHCGVQRADLETHMAKWCQVLCGTRTRRRGHESKSDAKAPPISAVSIGEEPPIELKIEIDNSDEINS</sequence>
<proteinExistence type="predicted"/>
<dbReference type="SMART" id="SM00355">
    <property type="entry name" value="ZnF_C2H2"/>
    <property type="match status" value="4"/>
</dbReference>
<evidence type="ECO:0000256" key="2">
    <source>
        <dbReference type="ARBA" id="ARBA00022737"/>
    </source>
</evidence>
<dbReference type="GO" id="GO:0000981">
    <property type="term" value="F:DNA-binding transcription factor activity, RNA polymerase II-specific"/>
    <property type="evidence" value="ECO:0007669"/>
    <property type="project" value="TreeGrafter"/>
</dbReference>
<feature type="binding site" evidence="6">
    <location>
        <position position="53"/>
    </location>
    <ligand>
        <name>Zn(2+)</name>
        <dbReference type="ChEBI" id="CHEBI:29105"/>
    </ligand>
</feature>
<evidence type="ECO:0000256" key="6">
    <source>
        <dbReference type="PROSITE-ProRule" id="PRU01263"/>
    </source>
</evidence>
<dbReference type="SMART" id="SM00868">
    <property type="entry name" value="zf-AD"/>
    <property type="match status" value="1"/>
</dbReference>
<keyword evidence="3 5" id="KW-0863">Zinc-finger</keyword>
<reference evidence="10" key="1">
    <citation type="submission" date="2005-10" db="EMBL/GenBank/DDBJ databases">
        <authorList>
            <person name="Loftus B.J."/>
            <person name="Nene V.M."/>
            <person name="Hannick L.I."/>
            <person name="Bidwell S."/>
            <person name="Haas B."/>
            <person name="Amedeo P."/>
            <person name="Orvis J."/>
            <person name="Wortman J.R."/>
            <person name="White O.R."/>
            <person name="Salzberg S."/>
            <person name="Shumway M."/>
            <person name="Koo H."/>
            <person name="Zhao Y."/>
            <person name="Holmes M."/>
            <person name="Miller J."/>
            <person name="Schatz M."/>
            <person name="Pop M."/>
            <person name="Pai G."/>
            <person name="Utterback T."/>
            <person name="Rogers Y.-H."/>
            <person name="Kravitz S."/>
            <person name="Fraser C.M."/>
        </authorList>
    </citation>
    <scope>NUCLEOTIDE SEQUENCE</scope>
    <source>
        <strain evidence="10">Liverpool</strain>
    </source>
</reference>
<keyword evidence="4 6" id="KW-0862">Zinc</keyword>
<feature type="binding site" evidence="6">
    <location>
        <position position="8"/>
    </location>
    <ligand>
        <name>Zn(2+)</name>
        <dbReference type="ChEBI" id="CHEBI:29105"/>
    </ligand>
</feature>
<keyword evidence="2" id="KW-0677">Repeat</keyword>
<feature type="domain" description="ZAD" evidence="9">
    <location>
        <begin position="3"/>
        <end position="80"/>
    </location>
</feature>
<dbReference type="PANTHER" id="PTHR24409">
    <property type="entry name" value="ZINC FINGER PROTEIN 142"/>
    <property type="match status" value="1"/>
</dbReference>
<feature type="binding site" evidence="6">
    <location>
        <position position="56"/>
    </location>
    <ligand>
        <name>Zn(2+)</name>
        <dbReference type="ChEBI" id="CHEBI:29105"/>
    </ligand>
</feature>
<name>A0A1S4F9N2_AEDAE</name>
<dbReference type="InterPro" id="IPR013087">
    <property type="entry name" value="Znf_C2H2_type"/>
</dbReference>
<dbReference type="Proteomes" id="UP000682892">
    <property type="component" value="Unassembled WGS sequence"/>
</dbReference>
<dbReference type="PROSITE" id="PS51915">
    <property type="entry name" value="ZAD"/>
    <property type="match status" value="1"/>
</dbReference>
<feature type="domain" description="C2H2-type" evidence="8">
    <location>
        <begin position="166"/>
        <end position="195"/>
    </location>
</feature>
<reference evidence="10" key="2">
    <citation type="journal article" date="2007" name="Science">
        <title>Genome sequence of Aedes aegypti, a major arbovirus vector.</title>
        <authorList>
            <person name="Nene V."/>
            <person name="Wortman J.R."/>
            <person name="Lawson D."/>
            <person name="Haas B."/>
            <person name="Kodira C."/>
            <person name="Tu Z.J."/>
            <person name="Loftus B."/>
            <person name="Xi Z."/>
            <person name="Megy K."/>
            <person name="Grabherr M."/>
            <person name="Ren Q."/>
            <person name="Zdobnov E.M."/>
            <person name="Lobo N.F."/>
            <person name="Campbell K.S."/>
            <person name="Brown S.E."/>
            <person name="Bonaldo M.F."/>
            <person name="Zhu J."/>
            <person name="Sinkins S.P."/>
            <person name="Hogenkamp D.G."/>
            <person name="Amedeo P."/>
            <person name="Arensburger P."/>
            <person name="Atkinson P.W."/>
            <person name="Bidwell S."/>
            <person name="Biedler J."/>
            <person name="Birney E."/>
            <person name="Bruggner R.V."/>
            <person name="Costas J."/>
            <person name="Coy M.R."/>
            <person name="Crabtree J."/>
            <person name="Crawford M."/>
            <person name="Debruyn B."/>
            <person name="Decaprio D."/>
            <person name="Eiglmeier K."/>
            <person name="Eisenstadt E."/>
            <person name="El-Dorry H."/>
            <person name="Gelbart W.M."/>
            <person name="Gomes S.L."/>
            <person name="Hammond M."/>
            <person name="Hannick L.I."/>
            <person name="Hogan J.R."/>
            <person name="Holmes M.H."/>
            <person name="Jaffe D."/>
            <person name="Johnston J.S."/>
            <person name="Kennedy R.C."/>
            <person name="Koo H."/>
            <person name="Kravitz S."/>
            <person name="Kriventseva E.V."/>
            <person name="Kulp D."/>
            <person name="Labutti K."/>
            <person name="Lee E."/>
            <person name="Li S."/>
            <person name="Lovin D.D."/>
            <person name="Mao C."/>
            <person name="Mauceli E."/>
            <person name="Menck C.F."/>
            <person name="Miller J.R."/>
            <person name="Montgomery P."/>
            <person name="Mori A."/>
            <person name="Nascimento A.L."/>
            <person name="Naveira H.F."/>
            <person name="Nusbaum C."/>
            <person name="O'leary S."/>
            <person name="Orvis J."/>
            <person name="Pertea M."/>
            <person name="Quesneville H."/>
            <person name="Reidenbach K.R."/>
            <person name="Rogers Y.H."/>
            <person name="Roth C.W."/>
            <person name="Schneider J.R."/>
            <person name="Schatz M."/>
            <person name="Shumway M."/>
            <person name="Stanke M."/>
            <person name="Stinson E.O."/>
            <person name="Tubio J.M."/>
            <person name="Vanzee J.P."/>
            <person name="Verjovski-Almeida S."/>
            <person name="Werner D."/>
            <person name="White O."/>
            <person name="Wyder S."/>
            <person name="Zeng Q."/>
            <person name="Zhao Q."/>
            <person name="Zhao Y."/>
            <person name="Hill C.A."/>
            <person name="Raikhel A.S."/>
            <person name="Soares M.B."/>
            <person name="Knudson D.L."/>
            <person name="Lee N.H."/>
            <person name="Galagan J."/>
            <person name="Salzberg S.L."/>
            <person name="Paulsen I.T."/>
            <person name="Dimopoulos G."/>
            <person name="Collins F.H."/>
            <person name="Birren B."/>
            <person name="Fraser-Liggett C.M."/>
            <person name="Severson D.W."/>
        </authorList>
    </citation>
    <scope>NUCLEOTIDE SEQUENCE [LARGE SCALE GENOMIC DNA]</scope>
    <source>
        <strain evidence="10">Liverpool</strain>
    </source>
</reference>
<evidence type="ECO:0000313" key="11">
    <source>
        <dbReference type="Proteomes" id="UP000682892"/>
    </source>
</evidence>
<dbReference type="EMBL" id="CH477324">
    <property type="protein sequence ID" value="EAT43530.1"/>
    <property type="molecule type" value="Genomic_DNA"/>
</dbReference>
<dbReference type="GO" id="GO:0005634">
    <property type="term" value="C:nucleus"/>
    <property type="evidence" value="ECO:0007669"/>
    <property type="project" value="InterPro"/>
</dbReference>
<evidence type="ECO:0000313" key="10">
    <source>
        <dbReference type="EMBL" id="EAT43530.1"/>
    </source>
</evidence>
<evidence type="ECO:0000256" key="7">
    <source>
        <dbReference type="SAM" id="MobiDB-lite"/>
    </source>
</evidence>
<evidence type="ECO:0000256" key="1">
    <source>
        <dbReference type="ARBA" id="ARBA00022723"/>
    </source>
</evidence>
<protein>
    <submittedName>
        <fullName evidence="10">AAEL005042-PA</fullName>
    </submittedName>
</protein>
<dbReference type="Pfam" id="PF07776">
    <property type="entry name" value="zf-AD"/>
    <property type="match status" value="1"/>
</dbReference>
<reference evidence="10" key="3">
    <citation type="submission" date="2012-09" db="EMBL/GenBank/DDBJ databases">
        <authorList>
            <consortium name="VectorBase"/>
        </authorList>
    </citation>
    <scope>NUCLEOTIDE SEQUENCE</scope>
    <source>
        <strain evidence="10">Liverpool</strain>
    </source>
</reference>
<evidence type="ECO:0000256" key="4">
    <source>
        <dbReference type="ARBA" id="ARBA00022833"/>
    </source>
</evidence>
<evidence type="ECO:0000256" key="5">
    <source>
        <dbReference type="PROSITE-ProRule" id="PRU00042"/>
    </source>
</evidence>
<evidence type="ECO:0000259" key="9">
    <source>
        <dbReference type="PROSITE" id="PS51915"/>
    </source>
</evidence>
<feature type="compositionally biased region" description="Basic residues" evidence="7">
    <location>
        <begin position="297"/>
        <end position="306"/>
    </location>
</feature>
<feature type="domain" description="C2H2-type" evidence="8">
    <location>
        <begin position="348"/>
        <end position="377"/>
    </location>
</feature>
<feature type="binding site" evidence="6">
    <location>
        <position position="5"/>
    </location>
    <ligand>
        <name>Zn(2+)</name>
        <dbReference type="ChEBI" id="CHEBI:29105"/>
    </ligand>
</feature>
<dbReference type="OrthoDB" id="7764603at2759"/>
<dbReference type="GO" id="GO:0008270">
    <property type="term" value="F:zinc ion binding"/>
    <property type="evidence" value="ECO:0007669"/>
    <property type="project" value="UniProtKB-UniRule"/>
</dbReference>
<dbReference type="PROSITE" id="PS50157">
    <property type="entry name" value="ZINC_FINGER_C2H2_2"/>
    <property type="match status" value="2"/>
</dbReference>
<dbReference type="HOGENOM" id="CLU_541023_0_0_1"/>
<evidence type="ECO:0000259" key="8">
    <source>
        <dbReference type="PROSITE" id="PS50157"/>
    </source>
</evidence>
<dbReference type="SUPFAM" id="SSF57716">
    <property type="entry name" value="Glucocorticoid receptor-like (DNA-binding domain)"/>
    <property type="match status" value="1"/>
</dbReference>
<organism evidence="10 11">
    <name type="scientific">Aedes aegypti</name>
    <name type="common">Yellowfever mosquito</name>
    <name type="synonym">Culex aegypti</name>
    <dbReference type="NCBI Taxonomy" id="7159"/>
    <lineage>
        <taxon>Eukaryota</taxon>
        <taxon>Metazoa</taxon>
        <taxon>Ecdysozoa</taxon>
        <taxon>Arthropoda</taxon>
        <taxon>Hexapoda</taxon>
        <taxon>Insecta</taxon>
        <taxon>Pterygota</taxon>
        <taxon>Neoptera</taxon>
        <taxon>Endopterygota</taxon>
        <taxon>Diptera</taxon>
        <taxon>Nematocera</taxon>
        <taxon>Culicoidea</taxon>
        <taxon>Culicidae</taxon>
        <taxon>Culicinae</taxon>
        <taxon>Aedini</taxon>
        <taxon>Aedes</taxon>
        <taxon>Stegomyia</taxon>
    </lineage>
</organism>
<dbReference type="GO" id="GO:0000977">
    <property type="term" value="F:RNA polymerase II transcription regulatory region sequence-specific DNA binding"/>
    <property type="evidence" value="ECO:0007669"/>
    <property type="project" value="TreeGrafter"/>
</dbReference>
<accession>A0A1S4F9N2</accession>
<keyword evidence="1 6" id="KW-0479">Metal-binding</keyword>
<feature type="compositionally biased region" description="Basic and acidic residues" evidence="7">
    <location>
        <begin position="285"/>
        <end position="296"/>
    </location>
</feature>
<dbReference type="OMA" id="FECEQCD"/>